<evidence type="ECO:0000256" key="1">
    <source>
        <dbReference type="SAM" id="Phobius"/>
    </source>
</evidence>
<organism evidence="2 3">
    <name type="scientific">Candidatus Wildermuthbacteria bacterium RIFCSPHIGHO2_02_FULL_48_16</name>
    <dbReference type="NCBI Taxonomy" id="1802453"/>
    <lineage>
        <taxon>Bacteria</taxon>
        <taxon>Candidatus Wildermuthiibacteriota</taxon>
    </lineage>
</organism>
<proteinExistence type="predicted"/>
<keyword evidence="1" id="KW-1133">Transmembrane helix</keyword>
<accession>A0A1G2R634</accession>
<keyword evidence="1" id="KW-0812">Transmembrane</keyword>
<reference evidence="2 3" key="1">
    <citation type="journal article" date="2016" name="Nat. Commun.">
        <title>Thousands of microbial genomes shed light on interconnected biogeochemical processes in an aquifer system.</title>
        <authorList>
            <person name="Anantharaman K."/>
            <person name="Brown C.T."/>
            <person name="Hug L.A."/>
            <person name="Sharon I."/>
            <person name="Castelle C.J."/>
            <person name="Probst A.J."/>
            <person name="Thomas B.C."/>
            <person name="Singh A."/>
            <person name="Wilkins M.J."/>
            <person name="Karaoz U."/>
            <person name="Brodie E.L."/>
            <person name="Williams K.H."/>
            <person name="Hubbard S.S."/>
            <person name="Banfield J.F."/>
        </authorList>
    </citation>
    <scope>NUCLEOTIDE SEQUENCE [LARGE SCALE GENOMIC DNA]</scope>
</reference>
<evidence type="ECO:0000313" key="3">
    <source>
        <dbReference type="Proteomes" id="UP000178529"/>
    </source>
</evidence>
<feature type="transmembrane region" description="Helical" evidence="1">
    <location>
        <begin position="12"/>
        <end position="35"/>
    </location>
</feature>
<keyword evidence="1" id="KW-0472">Membrane</keyword>
<name>A0A1G2R634_9BACT</name>
<protein>
    <submittedName>
        <fullName evidence="2">Uncharacterized protein</fullName>
    </submittedName>
</protein>
<comment type="caution">
    <text evidence="2">The sequence shown here is derived from an EMBL/GenBank/DDBJ whole genome shotgun (WGS) entry which is preliminary data.</text>
</comment>
<dbReference type="AlphaFoldDB" id="A0A1G2R634"/>
<gene>
    <name evidence="2" type="ORF">A3J68_00115</name>
</gene>
<dbReference type="Proteomes" id="UP000178529">
    <property type="component" value="Unassembled WGS sequence"/>
</dbReference>
<sequence>MFQPLPFNKNKGVSVIEILIVVAIIGTALSSILGVSTLSLRQVGDTDLEARAQALAKETLEAVMNYRGGNAWDADDPFNLYDGLGIVLLNTAYYPKMSSDIPAKWQLLQGQEQMEGFTRTVEFQSVSRDSSSNIVQTGGTVDSNTKKVLATVSWLDRGSSRQVSLQMYLTNWK</sequence>
<evidence type="ECO:0000313" key="2">
    <source>
        <dbReference type="EMBL" id="OHA68320.1"/>
    </source>
</evidence>
<dbReference type="EMBL" id="MHTY01000027">
    <property type="protein sequence ID" value="OHA68320.1"/>
    <property type="molecule type" value="Genomic_DNA"/>
</dbReference>